<organism evidence="12 13">
    <name type="scientific">Marinibactrum halimedae</name>
    <dbReference type="NCBI Taxonomy" id="1444977"/>
    <lineage>
        <taxon>Bacteria</taxon>
        <taxon>Pseudomonadati</taxon>
        <taxon>Pseudomonadota</taxon>
        <taxon>Gammaproteobacteria</taxon>
        <taxon>Cellvibrionales</taxon>
        <taxon>Cellvibrionaceae</taxon>
        <taxon>Marinibactrum</taxon>
    </lineage>
</organism>
<accession>A0AA37T608</accession>
<keyword evidence="9" id="KW-0811">Translocation</keyword>
<dbReference type="Pfam" id="PF02699">
    <property type="entry name" value="YajC"/>
    <property type="match status" value="1"/>
</dbReference>
<evidence type="ECO:0000256" key="6">
    <source>
        <dbReference type="ARBA" id="ARBA00022692"/>
    </source>
</evidence>
<keyword evidence="6 11" id="KW-0812">Transmembrane</keyword>
<sequence length="111" mass="12220">MSFFIPSAMAQAPAGAAPESNPLFTLLLFGGMFAFMYFFIIRPQRKRQKEHSDLVGSLSKGDEVVMNSGLLAKITKVDDEYLTVDAGNNTELRFQKVAVHAVLPKGTIKKI</sequence>
<evidence type="ECO:0000256" key="10">
    <source>
        <dbReference type="ARBA" id="ARBA00023136"/>
    </source>
</evidence>
<dbReference type="RefSeq" id="WP_232594681.1">
    <property type="nucleotide sequence ID" value="NZ_BSPD01000054.1"/>
</dbReference>
<comment type="similarity">
    <text evidence="2">Belongs to the YajC family.</text>
</comment>
<comment type="subcellular location">
    <subcellularLocation>
        <location evidence="1">Cell membrane</location>
        <topology evidence="1">Single-pass membrane protein</topology>
    </subcellularLocation>
</comment>
<dbReference type="GO" id="GO:0015031">
    <property type="term" value="P:protein transport"/>
    <property type="evidence" value="ECO:0007669"/>
    <property type="project" value="UniProtKB-KW"/>
</dbReference>
<keyword evidence="8 11" id="KW-1133">Transmembrane helix</keyword>
<evidence type="ECO:0000256" key="7">
    <source>
        <dbReference type="ARBA" id="ARBA00022927"/>
    </source>
</evidence>
<comment type="caution">
    <text evidence="12">The sequence shown here is derived from an EMBL/GenBank/DDBJ whole genome shotgun (WGS) entry which is preliminary data.</text>
</comment>
<dbReference type="Proteomes" id="UP001156870">
    <property type="component" value="Unassembled WGS sequence"/>
</dbReference>
<evidence type="ECO:0000256" key="3">
    <source>
        <dbReference type="ARBA" id="ARBA00014962"/>
    </source>
</evidence>
<evidence type="ECO:0000313" key="13">
    <source>
        <dbReference type="Proteomes" id="UP001156870"/>
    </source>
</evidence>
<proteinExistence type="inferred from homology"/>
<evidence type="ECO:0000256" key="2">
    <source>
        <dbReference type="ARBA" id="ARBA00006742"/>
    </source>
</evidence>
<dbReference type="SMART" id="SM01323">
    <property type="entry name" value="YajC"/>
    <property type="match status" value="1"/>
</dbReference>
<evidence type="ECO:0000256" key="8">
    <source>
        <dbReference type="ARBA" id="ARBA00022989"/>
    </source>
</evidence>
<dbReference type="AlphaFoldDB" id="A0AA37T608"/>
<protein>
    <recommendedName>
        <fullName evidence="3">Sec translocon accessory complex subunit YajC</fullName>
    </recommendedName>
</protein>
<name>A0AA37T608_9GAMM</name>
<keyword evidence="5" id="KW-1003">Cell membrane</keyword>
<dbReference type="EMBL" id="BSPD01000054">
    <property type="protein sequence ID" value="GLS26491.1"/>
    <property type="molecule type" value="Genomic_DNA"/>
</dbReference>
<evidence type="ECO:0000256" key="5">
    <source>
        <dbReference type="ARBA" id="ARBA00022475"/>
    </source>
</evidence>
<keyword evidence="13" id="KW-1185">Reference proteome</keyword>
<keyword evidence="10 11" id="KW-0472">Membrane</keyword>
<feature type="transmembrane region" description="Helical" evidence="11">
    <location>
        <begin position="23"/>
        <end position="41"/>
    </location>
</feature>
<dbReference type="PANTHER" id="PTHR33909:SF1">
    <property type="entry name" value="SEC TRANSLOCON ACCESSORY COMPLEX SUBUNIT YAJC"/>
    <property type="match status" value="1"/>
</dbReference>
<dbReference type="NCBIfam" id="TIGR00739">
    <property type="entry name" value="yajC"/>
    <property type="match status" value="1"/>
</dbReference>
<evidence type="ECO:0000256" key="9">
    <source>
        <dbReference type="ARBA" id="ARBA00023010"/>
    </source>
</evidence>
<dbReference type="GO" id="GO:0005886">
    <property type="term" value="C:plasma membrane"/>
    <property type="evidence" value="ECO:0007669"/>
    <property type="project" value="UniProtKB-SubCell"/>
</dbReference>
<evidence type="ECO:0000256" key="11">
    <source>
        <dbReference type="SAM" id="Phobius"/>
    </source>
</evidence>
<dbReference type="InterPro" id="IPR003849">
    <property type="entry name" value="Preprotein_translocase_YajC"/>
</dbReference>
<keyword evidence="4" id="KW-0813">Transport</keyword>
<gene>
    <name evidence="12" type="primary">yajC</name>
    <name evidence="12" type="ORF">GCM10007877_22070</name>
</gene>
<evidence type="ECO:0000313" key="12">
    <source>
        <dbReference type="EMBL" id="GLS26491.1"/>
    </source>
</evidence>
<evidence type="ECO:0000256" key="1">
    <source>
        <dbReference type="ARBA" id="ARBA00004162"/>
    </source>
</evidence>
<keyword evidence="7" id="KW-0653">Protein transport</keyword>
<dbReference type="PANTHER" id="PTHR33909">
    <property type="entry name" value="SEC TRANSLOCON ACCESSORY COMPLEX SUBUNIT YAJC"/>
    <property type="match status" value="1"/>
</dbReference>
<reference evidence="12 13" key="1">
    <citation type="journal article" date="2014" name="Int. J. Syst. Evol. Microbiol.">
        <title>Complete genome sequence of Corynebacterium casei LMG S-19264T (=DSM 44701T), isolated from a smear-ripened cheese.</title>
        <authorList>
            <consortium name="US DOE Joint Genome Institute (JGI-PGF)"/>
            <person name="Walter F."/>
            <person name="Albersmeier A."/>
            <person name="Kalinowski J."/>
            <person name="Ruckert C."/>
        </authorList>
    </citation>
    <scope>NUCLEOTIDE SEQUENCE [LARGE SCALE GENOMIC DNA]</scope>
    <source>
        <strain evidence="12 13">NBRC 110095</strain>
    </source>
</reference>
<evidence type="ECO:0000256" key="4">
    <source>
        <dbReference type="ARBA" id="ARBA00022448"/>
    </source>
</evidence>
<dbReference type="PRINTS" id="PR01853">
    <property type="entry name" value="YAJCTRNLCASE"/>
</dbReference>